<keyword evidence="2" id="KW-1185">Reference proteome</keyword>
<proteinExistence type="predicted"/>
<evidence type="ECO:0000313" key="1">
    <source>
        <dbReference type="EMBL" id="KAI5668626.1"/>
    </source>
</evidence>
<name>A0ACC0B7K4_CATRO</name>
<dbReference type="EMBL" id="CM044704">
    <property type="protein sequence ID" value="KAI5668626.1"/>
    <property type="molecule type" value="Genomic_DNA"/>
</dbReference>
<gene>
    <name evidence="1" type="ORF">M9H77_18479</name>
</gene>
<sequence length="163" mass="19040">MLLECLEEEVTSKNFYCHNQGMKSNKEKGEKAYTKVDFRTGCKAMIEFRLNDKDSWTISRHDEGFVKMTVTESKLVKHANEVYTIGAYRLFEKQFMRFSEYCQELVVCNEGEHVYEVWHPDIIGFRHTYILKRWTKDIDLSLGNNSFGDLGKVSKKDIVGCNA</sequence>
<reference evidence="2" key="1">
    <citation type="journal article" date="2023" name="Nat. Plants">
        <title>Single-cell RNA sequencing provides a high-resolution roadmap for understanding the multicellular compartmentation of specialized metabolism.</title>
        <authorList>
            <person name="Sun S."/>
            <person name="Shen X."/>
            <person name="Li Y."/>
            <person name="Li Y."/>
            <person name="Wang S."/>
            <person name="Li R."/>
            <person name="Zhang H."/>
            <person name="Shen G."/>
            <person name="Guo B."/>
            <person name="Wei J."/>
            <person name="Xu J."/>
            <person name="St-Pierre B."/>
            <person name="Chen S."/>
            <person name="Sun C."/>
        </authorList>
    </citation>
    <scope>NUCLEOTIDE SEQUENCE [LARGE SCALE GENOMIC DNA]</scope>
</reference>
<evidence type="ECO:0000313" key="2">
    <source>
        <dbReference type="Proteomes" id="UP001060085"/>
    </source>
</evidence>
<accession>A0ACC0B7K4</accession>
<comment type="caution">
    <text evidence="1">The sequence shown here is derived from an EMBL/GenBank/DDBJ whole genome shotgun (WGS) entry which is preliminary data.</text>
</comment>
<dbReference type="Proteomes" id="UP001060085">
    <property type="component" value="Linkage Group LG04"/>
</dbReference>
<organism evidence="1 2">
    <name type="scientific">Catharanthus roseus</name>
    <name type="common">Madagascar periwinkle</name>
    <name type="synonym">Vinca rosea</name>
    <dbReference type="NCBI Taxonomy" id="4058"/>
    <lineage>
        <taxon>Eukaryota</taxon>
        <taxon>Viridiplantae</taxon>
        <taxon>Streptophyta</taxon>
        <taxon>Embryophyta</taxon>
        <taxon>Tracheophyta</taxon>
        <taxon>Spermatophyta</taxon>
        <taxon>Magnoliopsida</taxon>
        <taxon>eudicotyledons</taxon>
        <taxon>Gunneridae</taxon>
        <taxon>Pentapetalae</taxon>
        <taxon>asterids</taxon>
        <taxon>lamiids</taxon>
        <taxon>Gentianales</taxon>
        <taxon>Apocynaceae</taxon>
        <taxon>Rauvolfioideae</taxon>
        <taxon>Vinceae</taxon>
        <taxon>Catharanthinae</taxon>
        <taxon>Catharanthus</taxon>
    </lineage>
</organism>
<protein>
    <submittedName>
        <fullName evidence="1">Uncharacterized protein</fullName>
    </submittedName>
</protein>